<evidence type="ECO:0000256" key="2">
    <source>
        <dbReference type="ARBA" id="ARBA00007069"/>
    </source>
</evidence>
<dbReference type="GO" id="GO:0005315">
    <property type="term" value="F:phosphate transmembrane transporter activity"/>
    <property type="evidence" value="ECO:0007669"/>
    <property type="project" value="InterPro"/>
</dbReference>
<evidence type="ECO:0000256" key="6">
    <source>
        <dbReference type="ARBA" id="ARBA00022692"/>
    </source>
</evidence>
<dbReference type="CDD" id="cd06261">
    <property type="entry name" value="TM_PBP2"/>
    <property type="match status" value="1"/>
</dbReference>
<dbReference type="PANTHER" id="PTHR43470:SF6">
    <property type="entry name" value="PHOSPHATE TRANSPORT SYSTEM PERMEASE PROTEIN PSTA"/>
    <property type="match status" value="1"/>
</dbReference>
<evidence type="ECO:0000313" key="12">
    <source>
        <dbReference type="EMBL" id="TLD70698.1"/>
    </source>
</evidence>
<comment type="similarity">
    <text evidence="2 9">Belongs to the binding-protein-dependent transport system permease family. CysTW subfamily.</text>
</comment>
<feature type="domain" description="ABC transmembrane type-1" evidence="11">
    <location>
        <begin position="309"/>
        <end position="541"/>
    </location>
</feature>
<keyword evidence="6 9" id="KW-0812">Transmembrane</keyword>
<protein>
    <recommendedName>
        <fullName evidence="3 9">Phosphate transport system permease protein PstA</fullName>
    </recommendedName>
</protein>
<feature type="transmembrane region" description="Helical" evidence="9">
    <location>
        <begin position="522"/>
        <end position="542"/>
    </location>
</feature>
<keyword evidence="10" id="KW-0175">Coiled coil</keyword>
<dbReference type="RefSeq" id="WP_138086170.1">
    <property type="nucleotide sequence ID" value="NZ_VAUV01000007.1"/>
</dbReference>
<accession>A0A5R8KEF8</accession>
<dbReference type="PANTHER" id="PTHR43470">
    <property type="entry name" value="PHOSPHATE TRANSPORT SYSTEM PERMEASE PROTEIN PSTA-RELATED"/>
    <property type="match status" value="1"/>
</dbReference>
<feature type="transmembrane region" description="Helical" evidence="9">
    <location>
        <begin position="26"/>
        <end position="49"/>
    </location>
</feature>
<dbReference type="EMBL" id="VAUV01000007">
    <property type="protein sequence ID" value="TLD70698.1"/>
    <property type="molecule type" value="Genomic_DNA"/>
</dbReference>
<proteinExistence type="inferred from homology"/>
<keyword evidence="8 9" id="KW-0472">Membrane</keyword>
<evidence type="ECO:0000256" key="1">
    <source>
        <dbReference type="ARBA" id="ARBA00004651"/>
    </source>
</evidence>
<name>A0A5R8KEF8_9BACT</name>
<dbReference type="InterPro" id="IPR035906">
    <property type="entry name" value="MetI-like_sf"/>
</dbReference>
<gene>
    <name evidence="12" type="primary">pstA</name>
    <name evidence="12" type="ORF">FEM03_10320</name>
</gene>
<evidence type="ECO:0000256" key="8">
    <source>
        <dbReference type="ARBA" id="ARBA00023136"/>
    </source>
</evidence>
<evidence type="ECO:0000256" key="5">
    <source>
        <dbReference type="ARBA" id="ARBA00022475"/>
    </source>
</evidence>
<sequence>MHDIAKPKFGVPGARVSNSQLGETNVWLSALGLTTGIIMVISLMLLILIQGLVVFWPREVLQFTTTANGKAEVIAGEVRKTQERRDPTKPGEIVQEYLFFTGNKDAYGNGFRYLDVNSISNQTKPSGIYMAERLEYGDSIFFPVSLKLVDGRVISATDPTFQTEFKRVVKEVNNRRGEIKKVEKGKIGKINNKLSSLALDEKVLTQGNDSNKQQKLAEITEKRAALQADYEVLAKEAQALRARQHENTLVYKLADNTERTQHIGEIVHYYMPNDLSFLGKVSHFIQGLWNFIVDEPREANTEGGIFPAIFGTFVMTILMSVLVTPLGVIAAIYLREYAKQGLLVQSVRISVNNLAGVPSIVFGVFGLGFFVYFVGASVDQLFFSSALPTPTFGTGGVLWASFTLALLTLPVVIVATEEALVAVPRGVREAGLACGASKWQMIQRVVLPSALPGILTGVILAMARGAGEVAPLMLVGVVKLAPSLPLDLTAPFIHAERKFMHLGFHIYDLGFQSPDSEAAKPMVFATTMLLILLVVIMNVAAIRIRNNLRKKYAASTF</sequence>
<evidence type="ECO:0000256" key="4">
    <source>
        <dbReference type="ARBA" id="ARBA00022448"/>
    </source>
</evidence>
<evidence type="ECO:0000313" key="13">
    <source>
        <dbReference type="Proteomes" id="UP000306196"/>
    </source>
</evidence>
<comment type="subcellular location">
    <subcellularLocation>
        <location evidence="1 9">Cell membrane</location>
        <topology evidence="1 9">Multi-pass membrane protein</topology>
    </subcellularLocation>
</comment>
<evidence type="ECO:0000259" key="11">
    <source>
        <dbReference type="PROSITE" id="PS50928"/>
    </source>
</evidence>
<keyword evidence="13" id="KW-1185">Reference proteome</keyword>
<feature type="transmembrane region" description="Helical" evidence="9">
    <location>
        <begin position="305"/>
        <end position="334"/>
    </location>
</feature>
<keyword evidence="5 9" id="KW-1003">Cell membrane</keyword>
<feature type="transmembrane region" description="Helical" evidence="9">
    <location>
        <begin position="445"/>
        <end position="463"/>
    </location>
</feature>
<feature type="transmembrane region" description="Helical" evidence="9">
    <location>
        <begin position="396"/>
        <end position="415"/>
    </location>
</feature>
<comment type="caution">
    <text evidence="12">The sequence shown here is derived from an EMBL/GenBank/DDBJ whole genome shotgun (WGS) entry which is preliminary data.</text>
</comment>
<dbReference type="GO" id="GO:0005886">
    <property type="term" value="C:plasma membrane"/>
    <property type="evidence" value="ECO:0007669"/>
    <property type="project" value="UniProtKB-SubCell"/>
</dbReference>
<dbReference type="AlphaFoldDB" id="A0A5R8KEF8"/>
<keyword evidence="4" id="KW-0813">Transport</keyword>
<dbReference type="Gene3D" id="1.10.3720.10">
    <property type="entry name" value="MetI-like"/>
    <property type="match status" value="1"/>
</dbReference>
<evidence type="ECO:0000256" key="10">
    <source>
        <dbReference type="SAM" id="Coils"/>
    </source>
</evidence>
<organism evidence="12 13">
    <name type="scientific">Phragmitibacter flavus</name>
    <dbReference type="NCBI Taxonomy" id="2576071"/>
    <lineage>
        <taxon>Bacteria</taxon>
        <taxon>Pseudomonadati</taxon>
        <taxon>Verrucomicrobiota</taxon>
        <taxon>Verrucomicrobiia</taxon>
        <taxon>Verrucomicrobiales</taxon>
        <taxon>Verrucomicrobiaceae</taxon>
        <taxon>Phragmitibacter</taxon>
    </lineage>
</organism>
<evidence type="ECO:0000256" key="7">
    <source>
        <dbReference type="ARBA" id="ARBA00022989"/>
    </source>
</evidence>
<feature type="coiled-coil region" evidence="10">
    <location>
        <begin position="216"/>
        <end position="243"/>
    </location>
</feature>
<keyword evidence="7 9" id="KW-1133">Transmembrane helix</keyword>
<reference evidence="12 13" key="1">
    <citation type="submission" date="2019-05" db="EMBL/GenBank/DDBJ databases">
        <title>Verrucobacter flavum gen. nov., sp. nov. a new member of the family Verrucomicrobiaceae.</title>
        <authorList>
            <person name="Szuroczki S."/>
            <person name="Abbaszade G."/>
            <person name="Szabo A."/>
            <person name="Felfoldi T."/>
            <person name="Schumann P."/>
            <person name="Boka K."/>
            <person name="Keki Z."/>
            <person name="Toumi M."/>
            <person name="Toth E."/>
        </authorList>
    </citation>
    <scope>NUCLEOTIDE SEQUENCE [LARGE SCALE GENOMIC DNA]</scope>
    <source>
        <strain evidence="12 13">MG-N-17</strain>
    </source>
</reference>
<dbReference type="InterPro" id="IPR005672">
    <property type="entry name" value="Phosphate_PstA"/>
</dbReference>
<feature type="transmembrane region" description="Helical" evidence="9">
    <location>
        <begin position="354"/>
        <end position="376"/>
    </location>
</feature>
<dbReference type="GO" id="GO:0035435">
    <property type="term" value="P:phosphate ion transmembrane transport"/>
    <property type="evidence" value="ECO:0007669"/>
    <property type="project" value="InterPro"/>
</dbReference>
<dbReference type="Pfam" id="PF00528">
    <property type="entry name" value="BPD_transp_1"/>
    <property type="match status" value="1"/>
</dbReference>
<dbReference type="Proteomes" id="UP000306196">
    <property type="component" value="Unassembled WGS sequence"/>
</dbReference>
<dbReference type="NCBIfam" id="TIGR00974">
    <property type="entry name" value="3a0107s02c"/>
    <property type="match status" value="1"/>
</dbReference>
<dbReference type="SUPFAM" id="SSF161098">
    <property type="entry name" value="MetI-like"/>
    <property type="match status" value="1"/>
</dbReference>
<evidence type="ECO:0000256" key="3">
    <source>
        <dbReference type="ARBA" id="ARBA00016864"/>
    </source>
</evidence>
<dbReference type="InterPro" id="IPR000515">
    <property type="entry name" value="MetI-like"/>
</dbReference>
<dbReference type="OrthoDB" id="9807065at2"/>
<dbReference type="PROSITE" id="PS50928">
    <property type="entry name" value="ABC_TM1"/>
    <property type="match status" value="1"/>
</dbReference>
<evidence type="ECO:0000256" key="9">
    <source>
        <dbReference type="RuleBase" id="RU363043"/>
    </source>
</evidence>